<accession>A0A832V2J1</accession>
<organism evidence="1 2">
    <name type="scientific">Candidatus Naiadarchaeum limnaeum</name>
    <dbReference type="NCBI Taxonomy" id="2756139"/>
    <lineage>
        <taxon>Archaea</taxon>
        <taxon>Candidatus Undinarchaeota</taxon>
        <taxon>Candidatus Undinarchaeia</taxon>
        <taxon>Candidatus Naiadarchaeales</taxon>
        <taxon>Candidatus Naiadarchaeaceae</taxon>
        <taxon>Candidatus Naiadarchaeum</taxon>
    </lineage>
</organism>
<evidence type="ECO:0008006" key="3">
    <source>
        <dbReference type="Google" id="ProtNLM"/>
    </source>
</evidence>
<dbReference type="AlphaFoldDB" id="A0A832V2J1"/>
<reference evidence="1 2" key="1">
    <citation type="journal article" name="Nat. Commun.">
        <title>Undinarchaeota illuminate DPANN phylogeny and the impact of gene transfer on archaeal evolution.</title>
        <authorList>
            <person name="Dombrowski N."/>
            <person name="Williams T.A."/>
            <person name="Sun J."/>
            <person name="Woodcroft B.J."/>
            <person name="Lee J.H."/>
            <person name="Minh B.Q."/>
            <person name="Rinke C."/>
            <person name="Spang A."/>
        </authorList>
    </citation>
    <scope>NUCLEOTIDE SEQUENCE [LARGE SCALE GENOMIC DNA]</scope>
    <source>
        <strain evidence="1">MAG_bin1129</strain>
    </source>
</reference>
<dbReference type="SUPFAM" id="SSF118310">
    <property type="entry name" value="AN1-like Zinc finger"/>
    <property type="match status" value="1"/>
</dbReference>
<comment type="caution">
    <text evidence="1">The sequence shown here is derived from an EMBL/GenBank/DDBJ whole genome shotgun (WGS) entry which is preliminary data.</text>
</comment>
<evidence type="ECO:0000313" key="1">
    <source>
        <dbReference type="EMBL" id="HIK00821.1"/>
    </source>
</evidence>
<evidence type="ECO:0000313" key="2">
    <source>
        <dbReference type="Proteomes" id="UP000646946"/>
    </source>
</evidence>
<sequence>MDTCAIEACGQDAVDECEVCGMTFCRKHGKKEEHICFDCKAKEENTGDDVELF</sequence>
<dbReference type="EMBL" id="DVAB01000039">
    <property type="protein sequence ID" value="HIK00821.1"/>
    <property type="molecule type" value="Genomic_DNA"/>
</dbReference>
<gene>
    <name evidence="1" type="ORF">H1016_04760</name>
</gene>
<dbReference type="Proteomes" id="UP000646946">
    <property type="component" value="Unassembled WGS sequence"/>
</dbReference>
<name>A0A832V2J1_9ARCH</name>
<protein>
    <recommendedName>
        <fullName evidence="3">AN1-type domain-containing protein</fullName>
    </recommendedName>
</protein>
<proteinExistence type="predicted"/>
<dbReference type="InterPro" id="IPR035896">
    <property type="entry name" value="AN1-like_Znf"/>
</dbReference>
<keyword evidence="2" id="KW-1185">Reference proteome</keyword>